<keyword evidence="3" id="KW-1185">Reference proteome</keyword>
<dbReference type="InterPro" id="IPR031893">
    <property type="entry name" value="Phage_tail_APC"/>
</dbReference>
<reference evidence="2 3" key="1">
    <citation type="journal article" date="2019" name="ISME J.">
        <title>Cobaviruses - a new globally distributed phage group infecting Rhodobacteraceae in marine ecosystems.</title>
        <authorList>
            <person name="Bischoff V."/>
            <person name="Bunk B."/>
            <person name="Meier-Kolthoff J.P."/>
            <person name="Sproer C."/>
            <person name="Poehlein A."/>
            <person name="Dogs M."/>
            <person name="Nguyen M."/>
            <person name="Petersen J."/>
            <person name="Daniel R."/>
            <person name="Overmann J."/>
            <person name="Goker M."/>
            <person name="Simon M."/>
            <person name="Brinkhoff T."/>
            <person name="Moraru C."/>
        </authorList>
    </citation>
    <scope>NUCLEOTIDE SEQUENCE [LARGE SCALE GENOMIC DNA]</scope>
</reference>
<gene>
    <name evidence="2" type="ORF">vBLenPICBM1__54</name>
</gene>
<evidence type="ECO:0000259" key="1">
    <source>
        <dbReference type="Pfam" id="PF16778"/>
    </source>
</evidence>
<evidence type="ECO:0000313" key="3">
    <source>
        <dbReference type="Proteomes" id="UP000272959"/>
    </source>
</evidence>
<name>A0A3G2YRM4_9CAUD</name>
<dbReference type="Pfam" id="PF16778">
    <property type="entry name" value="Phage_tail_APC"/>
    <property type="match status" value="1"/>
</dbReference>
<proteinExistence type="predicted"/>
<feature type="domain" description="Phage tail assembly chaperone-like" evidence="1">
    <location>
        <begin position="62"/>
        <end position="123"/>
    </location>
</feature>
<dbReference type="EMBL" id="MF431617">
    <property type="protein sequence ID" value="AYP28167.1"/>
    <property type="molecule type" value="Genomic_DNA"/>
</dbReference>
<dbReference type="Gene3D" id="6.10.140.1310">
    <property type="match status" value="1"/>
</dbReference>
<dbReference type="Proteomes" id="UP000272959">
    <property type="component" value="Segment"/>
</dbReference>
<organism evidence="2 3">
    <name type="scientific">Lentibacter phage vB_LenP_ICBM1</name>
    <dbReference type="NCBI Taxonomy" id="2847822"/>
    <lineage>
        <taxon>Viruses</taxon>
        <taxon>Duplodnaviria</taxon>
        <taxon>Heunggongvirae</taxon>
        <taxon>Uroviricota</taxon>
        <taxon>Caudoviricetes</taxon>
        <taxon>Zobellviridae</taxon>
        <taxon>Cobavirinae</taxon>
        <taxon>Siovirus</taxon>
        <taxon>Siovirus germanense</taxon>
    </lineage>
</organism>
<sequence length="125" mass="14024">MSKGFFHPKRGYWETITNPSEEIVAAYPSGTVETPLRPSHLHTWGGSAWVQPTQEAIDADLARSVRSMRDEKLMDMDEIVTHPLRWAALDADTQAAWAVYRQALLDVPAQAGFPHNVTWPEVPSI</sequence>
<protein>
    <submittedName>
        <fullName evidence="2">Tail assembly chaperone protein</fullName>
    </submittedName>
</protein>
<accession>A0A3G2YRM4</accession>
<evidence type="ECO:0000313" key="2">
    <source>
        <dbReference type="EMBL" id="AYP28167.1"/>
    </source>
</evidence>